<evidence type="ECO:0000256" key="1">
    <source>
        <dbReference type="SAM" id="MobiDB-lite"/>
    </source>
</evidence>
<sequence length="152" mass="17454">MSLQTSSSQESIWDFPSPPAVQPSPRRIRVLVGSTPIADSTRALRLVHTGRAPHYYIPPEDVRLDLLQPSMHCSFCEWKGVATYYDLRMGPTYIETVAWSYLQPPKQYQALRDYIAFYPHKVDRCLVDHMRAMPEPHPERGGWITPDLVGPF</sequence>
<accession>A0A5C6WX76</accession>
<gene>
    <name evidence="3" type="ORF">FRC96_17045</name>
</gene>
<reference evidence="3 4" key="1">
    <citation type="submission" date="2019-08" db="EMBL/GenBank/DDBJ databases">
        <title>Bradymonadales sp. TMQ2.</title>
        <authorList>
            <person name="Liang Q."/>
        </authorList>
    </citation>
    <scope>NUCLEOTIDE SEQUENCE [LARGE SCALE GENOMIC DNA]</scope>
    <source>
        <strain evidence="3 4">TMQ2</strain>
    </source>
</reference>
<dbReference type="AlphaFoldDB" id="A0A5C6WX76"/>
<evidence type="ECO:0000259" key="2">
    <source>
        <dbReference type="Pfam" id="PF04248"/>
    </source>
</evidence>
<dbReference type="OrthoDB" id="9815163at2"/>
<protein>
    <submittedName>
        <fullName evidence="3">DUF427 domain-containing protein</fullName>
    </submittedName>
</protein>
<dbReference type="PANTHER" id="PTHR43058">
    <property type="entry name" value="SLR0655 PROTEIN"/>
    <property type="match status" value="1"/>
</dbReference>
<comment type="caution">
    <text evidence="3">The sequence shown here is derived from an EMBL/GenBank/DDBJ whole genome shotgun (WGS) entry which is preliminary data.</text>
</comment>
<dbReference type="Pfam" id="PF04248">
    <property type="entry name" value="NTP_transf_9"/>
    <property type="match status" value="1"/>
</dbReference>
<dbReference type="EMBL" id="VOSL01000123">
    <property type="protein sequence ID" value="TXD32590.1"/>
    <property type="molecule type" value="Genomic_DNA"/>
</dbReference>
<feature type="compositionally biased region" description="Polar residues" evidence="1">
    <location>
        <begin position="1"/>
        <end position="11"/>
    </location>
</feature>
<name>A0A5C6WX76_9DELT</name>
<dbReference type="Proteomes" id="UP000321046">
    <property type="component" value="Unassembled WGS sequence"/>
</dbReference>
<proteinExistence type="predicted"/>
<dbReference type="Gene3D" id="2.170.150.40">
    <property type="entry name" value="Domain of unknown function (DUF427)"/>
    <property type="match status" value="1"/>
</dbReference>
<feature type="region of interest" description="Disordered" evidence="1">
    <location>
        <begin position="1"/>
        <end position="23"/>
    </location>
</feature>
<feature type="domain" description="DUF427" evidence="2">
    <location>
        <begin position="28"/>
        <end position="119"/>
    </location>
</feature>
<organism evidence="3 4">
    <name type="scientific">Lujinxingia vulgaris</name>
    <dbReference type="NCBI Taxonomy" id="2600176"/>
    <lineage>
        <taxon>Bacteria</taxon>
        <taxon>Deltaproteobacteria</taxon>
        <taxon>Bradymonadales</taxon>
        <taxon>Lujinxingiaceae</taxon>
        <taxon>Lujinxingia</taxon>
    </lineage>
</organism>
<evidence type="ECO:0000313" key="4">
    <source>
        <dbReference type="Proteomes" id="UP000321046"/>
    </source>
</evidence>
<dbReference type="RefSeq" id="WP_146976213.1">
    <property type="nucleotide sequence ID" value="NZ_VOSL01000123.1"/>
</dbReference>
<dbReference type="InterPro" id="IPR007361">
    <property type="entry name" value="DUF427"/>
</dbReference>
<dbReference type="InterPro" id="IPR038694">
    <property type="entry name" value="DUF427_sf"/>
</dbReference>
<evidence type="ECO:0000313" key="3">
    <source>
        <dbReference type="EMBL" id="TXD32590.1"/>
    </source>
</evidence>
<dbReference type="PANTHER" id="PTHR43058:SF1">
    <property type="entry name" value="DUF427 DOMAIN-CONTAINING PROTEIN"/>
    <property type="match status" value="1"/>
</dbReference>